<organism evidence="3 4">
    <name type="scientific">Parapedobacter deserti</name>
    <dbReference type="NCBI Taxonomy" id="1912957"/>
    <lineage>
        <taxon>Bacteria</taxon>
        <taxon>Pseudomonadati</taxon>
        <taxon>Bacteroidota</taxon>
        <taxon>Sphingobacteriia</taxon>
        <taxon>Sphingobacteriales</taxon>
        <taxon>Sphingobacteriaceae</taxon>
        <taxon>Parapedobacter</taxon>
    </lineage>
</organism>
<evidence type="ECO:0000256" key="1">
    <source>
        <dbReference type="ARBA" id="ARBA00022737"/>
    </source>
</evidence>
<feature type="region of interest" description="Disordered" evidence="2">
    <location>
        <begin position="276"/>
        <end position="298"/>
    </location>
</feature>
<dbReference type="EMBL" id="JBHRTA010000004">
    <property type="protein sequence ID" value="MFC3196146.1"/>
    <property type="molecule type" value="Genomic_DNA"/>
</dbReference>
<keyword evidence="4" id="KW-1185">Reference proteome</keyword>
<dbReference type="InterPro" id="IPR003409">
    <property type="entry name" value="MORN"/>
</dbReference>
<dbReference type="PANTHER" id="PTHR23084:SF263">
    <property type="entry name" value="MORN REPEAT-CONTAINING PROTEIN 1"/>
    <property type="match status" value="1"/>
</dbReference>
<dbReference type="Gene3D" id="2.20.110.10">
    <property type="entry name" value="Histone H3 K4-specific methyltransferase SET7/9 N-terminal domain"/>
    <property type="match status" value="2"/>
</dbReference>
<accession>A0ABV7JJ94</accession>
<name>A0ABV7JJ94_9SPHI</name>
<keyword evidence="1" id="KW-0677">Repeat</keyword>
<dbReference type="SUPFAM" id="SSF82185">
    <property type="entry name" value="Histone H3 K4-specific methyltransferase SET7/9 N-terminal domain"/>
    <property type="match status" value="1"/>
</dbReference>
<evidence type="ECO:0008006" key="5">
    <source>
        <dbReference type="Google" id="ProtNLM"/>
    </source>
</evidence>
<dbReference type="PANTHER" id="PTHR23084">
    <property type="entry name" value="PHOSPHATIDYLINOSITOL-4-PHOSPHATE 5-KINASE RELATED"/>
    <property type="match status" value="1"/>
</dbReference>
<dbReference type="Pfam" id="PF02493">
    <property type="entry name" value="MORN"/>
    <property type="match status" value="3"/>
</dbReference>
<evidence type="ECO:0000256" key="2">
    <source>
        <dbReference type="SAM" id="MobiDB-lite"/>
    </source>
</evidence>
<dbReference type="RefSeq" id="WP_379018576.1">
    <property type="nucleotide sequence ID" value="NZ_JBHRTA010000004.1"/>
</dbReference>
<comment type="caution">
    <text evidence="3">The sequence shown here is derived from an EMBL/GenBank/DDBJ whole genome shotgun (WGS) entry which is preliminary data.</text>
</comment>
<protein>
    <recommendedName>
        <fullName evidence="5">MORN repeat-containing protein</fullName>
    </recommendedName>
</protein>
<dbReference type="SMART" id="SM00698">
    <property type="entry name" value="MORN"/>
    <property type="match status" value="3"/>
</dbReference>
<evidence type="ECO:0000313" key="3">
    <source>
        <dbReference type="EMBL" id="MFC3196146.1"/>
    </source>
</evidence>
<evidence type="ECO:0000313" key="4">
    <source>
        <dbReference type="Proteomes" id="UP001595526"/>
    </source>
</evidence>
<feature type="compositionally biased region" description="Basic and acidic residues" evidence="2">
    <location>
        <begin position="107"/>
        <end position="125"/>
    </location>
</feature>
<reference evidence="4" key="1">
    <citation type="journal article" date="2019" name="Int. J. Syst. Evol. Microbiol.">
        <title>The Global Catalogue of Microorganisms (GCM) 10K type strain sequencing project: providing services to taxonomists for standard genome sequencing and annotation.</title>
        <authorList>
            <consortium name="The Broad Institute Genomics Platform"/>
            <consortium name="The Broad Institute Genome Sequencing Center for Infectious Disease"/>
            <person name="Wu L."/>
            <person name="Ma J."/>
        </authorList>
    </citation>
    <scope>NUCLEOTIDE SEQUENCE [LARGE SCALE GENOMIC DNA]</scope>
    <source>
        <strain evidence="4">KCTC 52416</strain>
    </source>
</reference>
<feature type="region of interest" description="Disordered" evidence="2">
    <location>
        <begin position="107"/>
        <end position="126"/>
    </location>
</feature>
<gene>
    <name evidence="3" type="ORF">ACFOET_00835</name>
</gene>
<proteinExistence type="predicted"/>
<sequence length="298" mass="32995">MNGKQTKPTIALIILATIAGGLALALTLVSMDRVRLAAENDRLGAMATQSHLAGSSRDLIAGLADADDLLFAGKYRQAAEAYQQLLGTAPADAAGILERRIDYATNRSDRHPNDLDSDNGSEKIDQPAADSLGLLRRQNDSLLHASVHLADSLNRRITELGRQIRDRNRALEQKAQMQVMVVKNADGLTIHYLGETKESKANGFGTGIWKQSGGVYKGEWVDNQRHGQGTYTWSDGEWYEGEFYRDKRNGTGLYTWPSGERYEGMWKDNKRHGSGVLYDPDGNVSYDGLWQDDKPLKK</sequence>
<dbReference type="Proteomes" id="UP001595526">
    <property type="component" value="Unassembled WGS sequence"/>
</dbReference>